<protein>
    <submittedName>
        <fullName evidence="1">Uncharacterized protein</fullName>
    </submittedName>
</protein>
<dbReference type="OrthoDB" id="3830579at2759"/>
<evidence type="ECO:0000313" key="1">
    <source>
        <dbReference type="EMBL" id="KZV86633.1"/>
    </source>
</evidence>
<reference evidence="1 2" key="1">
    <citation type="journal article" date="2016" name="Mol. Biol. Evol.">
        <title>Comparative Genomics of Early-Diverging Mushroom-Forming Fungi Provides Insights into the Origins of Lignocellulose Decay Capabilities.</title>
        <authorList>
            <person name="Nagy L.G."/>
            <person name="Riley R."/>
            <person name="Tritt A."/>
            <person name="Adam C."/>
            <person name="Daum C."/>
            <person name="Floudas D."/>
            <person name="Sun H."/>
            <person name="Yadav J.S."/>
            <person name="Pangilinan J."/>
            <person name="Larsson K.H."/>
            <person name="Matsuura K."/>
            <person name="Barry K."/>
            <person name="Labutti K."/>
            <person name="Kuo R."/>
            <person name="Ohm R.A."/>
            <person name="Bhattacharya S.S."/>
            <person name="Shirouzu T."/>
            <person name="Yoshinaga Y."/>
            <person name="Martin F.M."/>
            <person name="Grigoriev I.V."/>
            <person name="Hibbett D.S."/>
        </authorList>
    </citation>
    <scope>NUCLEOTIDE SEQUENCE [LARGE SCALE GENOMIC DNA]</scope>
    <source>
        <strain evidence="1 2">HHB12029</strain>
    </source>
</reference>
<gene>
    <name evidence="1" type="ORF">EXIGLDRAFT_724568</name>
</gene>
<evidence type="ECO:0000313" key="2">
    <source>
        <dbReference type="Proteomes" id="UP000077266"/>
    </source>
</evidence>
<dbReference type="Gene3D" id="3.30.70.100">
    <property type="match status" value="1"/>
</dbReference>
<dbReference type="InParanoid" id="A0A165ECX6"/>
<dbReference type="STRING" id="1314781.A0A165ECX6"/>
<sequence>MPVFEYCAFDASQGYKLDPSSAVHPVVEIMLEHASGLLSYHHGLQADDKSKGYFFVGWRSLANHQRLIDDQNVYPKLSAAVEACVAPGGKIAMQHFDFTCALDRVANGCVTEFGLYTLEAGGTKKELQKVWDTEIVPILRNSVAEEGLGIGVDEGSSPSPNANAVLMPLGWSSEEKRQDFKLMKWPVVQNALRDLVVVDAEVCVHLIREI</sequence>
<keyword evidence="2" id="KW-1185">Reference proteome</keyword>
<dbReference type="AlphaFoldDB" id="A0A165ECX6"/>
<organism evidence="1 2">
    <name type="scientific">Exidia glandulosa HHB12029</name>
    <dbReference type="NCBI Taxonomy" id="1314781"/>
    <lineage>
        <taxon>Eukaryota</taxon>
        <taxon>Fungi</taxon>
        <taxon>Dikarya</taxon>
        <taxon>Basidiomycota</taxon>
        <taxon>Agaricomycotina</taxon>
        <taxon>Agaricomycetes</taxon>
        <taxon>Auriculariales</taxon>
        <taxon>Exidiaceae</taxon>
        <taxon>Exidia</taxon>
    </lineage>
</organism>
<accession>A0A165ECX6</accession>
<dbReference type="Proteomes" id="UP000077266">
    <property type="component" value="Unassembled WGS sequence"/>
</dbReference>
<dbReference type="EMBL" id="KV426150">
    <property type="protein sequence ID" value="KZV86633.1"/>
    <property type="molecule type" value="Genomic_DNA"/>
</dbReference>
<proteinExistence type="predicted"/>
<name>A0A165ECX6_EXIGL</name>